<feature type="region of interest" description="Disordered" evidence="1">
    <location>
        <begin position="1538"/>
        <end position="1612"/>
    </location>
</feature>
<feature type="compositionally biased region" description="Low complexity" evidence="1">
    <location>
        <begin position="442"/>
        <end position="454"/>
    </location>
</feature>
<evidence type="ECO:0000313" key="3">
    <source>
        <dbReference type="Proteomes" id="UP000249467"/>
    </source>
</evidence>
<feature type="region of interest" description="Disordered" evidence="1">
    <location>
        <begin position="235"/>
        <end position="265"/>
    </location>
</feature>
<feature type="region of interest" description="Disordered" evidence="1">
    <location>
        <begin position="2183"/>
        <end position="2232"/>
    </location>
</feature>
<feature type="compositionally biased region" description="Polar residues" evidence="1">
    <location>
        <begin position="1845"/>
        <end position="1867"/>
    </location>
</feature>
<evidence type="ECO:0000256" key="1">
    <source>
        <dbReference type="SAM" id="MobiDB-lite"/>
    </source>
</evidence>
<feature type="region of interest" description="Disordered" evidence="1">
    <location>
        <begin position="2100"/>
        <end position="2127"/>
    </location>
</feature>
<feature type="compositionally biased region" description="Polar residues" evidence="1">
    <location>
        <begin position="1217"/>
        <end position="1236"/>
    </location>
</feature>
<feature type="compositionally biased region" description="Basic and acidic residues" evidence="1">
    <location>
        <begin position="1184"/>
        <end position="1196"/>
    </location>
</feature>
<feature type="compositionally biased region" description="Polar residues" evidence="1">
    <location>
        <begin position="1551"/>
        <end position="1575"/>
    </location>
</feature>
<feature type="compositionally biased region" description="Polar residues" evidence="1">
    <location>
        <begin position="78"/>
        <end position="152"/>
    </location>
</feature>
<feature type="compositionally biased region" description="Polar residues" evidence="1">
    <location>
        <begin position="1753"/>
        <end position="1770"/>
    </location>
</feature>
<gene>
    <name evidence="2" type="ORF">DCF19_19845</name>
</gene>
<evidence type="ECO:0000313" key="2">
    <source>
        <dbReference type="EMBL" id="PZO37080.1"/>
    </source>
</evidence>
<organism evidence="2 3">
    <name type="scientific">Pseudanabaena frigida</name>
    <dbReference type="NCBI Taxonomy" id="945775"/>
    <lineage>
        <taxon>Bacteria</taxon>
        <taxon>Bacillati</taxon>
        <taxon>Cyanobacteriota</taxon>
        <taxon>Cyanophyceae</taxon>
        <taxon>Pseudanabaenales</taxon>
        <taxon>Pseudanabaenaceae</taxon>
        <taxon>Pseudanabaena</taxon>
    </lineage>
</organism>
<feature type="compositionally biased region" description="Polar residues" evidence="1">
    <location>
        <begin position="1935"/>
        <end position="1956"/>
    </location>
</feature>
<reference evidence="2 3" key="2">
    <citation type="submission" date="2018-06" db="EMBL/GenBank/DDBJ databases">
        <title>Metagenomic assembly of (sub)arctic Cyanobacteria and their associated microbiome from non-axenic cultures.</title>
        <authorList>
            <person name="Baurain D."/>
        </authorList>
    </citation>
    <scope>NUCLEOTIDE SEQUENCE [LARGE SCALE GENOMIC DNA]</scope>
    <source>
        <strain evidence="2">ULC066bin1</strain>
    </source>
</reference>
<feature type="compositionally biased region" description="Polar residues" evidence="1">
    <location>
        <begin position="377"/>
        <end position="435"/>
    </location>
</feature>
<feature type="compositionally biased region" description="Polar residues" evidence="1">
    <location>
        <begin position="2311"/>
        <end position="2324"/>
    </location>
</feature>
<name>A0A2W4VYK3_9CYAN</name>
<feature type="compositionally biased region" description="Low complexity" evidence="1">
    <location>
        <begin position="2248"/>
        <end position="2259"/>
    </location>
</feature>
<feature type="compositionally biased region" description="Low complexity" evidence="1">
    <location>
        <begin position="1728"/>
        <end position="1746"/>
    </location>
</feature>
<feature type="region of interest" description="Disordered" evidence="1">
    <location>
        <begin position="187"/>
        <end position="206"/>
    </location>
</feature>
<feature type="compositionally biased region" description="Polar residues" evidence="1">
    <location>
        <begin position="1808"/>
        <end position="1835"/>
    </location>
</feature>
<feature type="compositionally biased region" description="Polar residues" evidence="1">
    <location>
        <begin position="2218"/>
        <end position="2227"/>
    </location>
</feature>
<feature type="compositionally biased region" description="Polar residues" evidence="1">
    <location>
        <begin position="1460"/>
        <end position="1499"/>
    </location>
</feature>
<feature type="compositionally biased region" description="Low complexity" evidence="1">
    <location>
        <begin position="2190"/>
        <end position="2217"/>
    </location>
</feature>
<feature type="compositionally biased region" description="Polar residues" evidence="1">
    <location>
        <begin position="660"/>
        <end position="670"/>
    </location>
</feature>
<feature type="compositionally biased region" description="Basic and acidic residues" evidence="1">
    <location>
        <begin position="650"/>
        <end position="659"/>
    </location>
</feature>
<feature type="compositionally biased region" description="Basic and acidic residues" evidence="1">
    <location>
        <begin position="1788"/>
        <end position="1803"/>
    </location>
</feature>
<feature type="compositionally biased region" description="Polar residues" evidence="1">
    <location>
        <begin position="639"/>
        <end position="649"/>
    </location>
</feature>
<feature type="region of interest" description="Disordered" evidence="1">
    <location>
        <begin position="299"/>
        <end position="321"/>
    </location>
</feature>
<feature type="compositionally biased region" description="Polar residues" evidence="1">
    <location>
        <begin position="301"/>
        <end position="321"/>
    </location>
</feature>
<dbReference type="EMBL" id="QBML01000034">
    <property type="protein sequence ID" value="PZO37080.1"/>
    <property type="molecule type" value="Genomic_DNA"/>
</dbReference>
<sequence length="2395" mass="262340">MTENTPLTFDDSNYNLPDDIPLGNHSPLLVPKALGQSFLQTKFIYPLGAVSILNPDNIGFNDFELLNNSFESSPFLDQPSQSFTQSKSFPSATNQPDIQAKSLLSPTTRQTKRSPQNSPKPSKNISVQRKSLETSQQESRFSAPLNQPNQNLVANTPIEASTLENISIQRYEDLPTVSNANIEIEGSPNSFGAESDTSIDSPIYSNDNLQSIQSNIDSQSISSSNLGSDRIQEIQRKPEISNPNPVSIISDVKPQEIPPNEPSTKQIQRVSEIPSQNVPTQQILLSSNLPVAENSVEVSDRTQSIQRNIDSTSSVDTSNSILQSDQELHTDSDLSNVNIDVKPSTQIIDALQRKSEISASDEISPRDRYNQINPDFQVSDRISPNEQNAQPIQRASDKLSANLSASIQNQQQKTSDSPSAINNIEQSDRTPSIQRNIDADSIDPNTSSSNISNSNLVQDNRILQADIKPDSLGIQTNQSESIQEIQRKADMSPTSILQRTQAIEPQVVSEPLSEPSTVNNTSQSSNAQVIQRISDNSGTDVVIDNSILQIDRIPEVQRESDRSVNETFVDIDNSQIESSQLPQAQYIADISTLQSDRVQGIQTKSDLASVYSDTSSASSQEGYISEALGSAFVNNPTVSEDRSILQNSDRTQEIQKKSDQNTSNNVSTSDLVQENQPFSDLSNLNSNIEQTNLTQSIQRSSDLSIGNPNILDRNFDLGTQENSDAVNNALQGNLTSSVQRKVDLSATDSDPIVNNINIQEIQRNTDLDIPETSIDLSTHQSSIFPLTSGDLDTPDKSIDGFIQQDKSNQGIQRSTIVDIPEISPLEISRISTLNNPEAILSNATPRIEPSPIVQSKPDLPVADSNILQSDRTLEIQAQSDLNSPENFADWNTALSSLPQTIQTKSDLSVLDNADSRTDLTIEVQRQSDVFSIGSESGILESNIAVPQVQQVSDLASHENIVDNSTLQGNLTPKVQKKSDSNIPEEITATNILQGDLPQTIQSKPDLPIADSTILQSDRTPEVQRQSDSNFADSNILQNDSIPEVRRADDLEPPKTIIGNTDLIPKVQRQSDSSSIDNNVLQDNIALEVQQISDLVSPEILDNNILRSDRVSEVQRTLDESSSETIADNPILQSDRISEIQRDVDLTSPETFADKTISQGNSNQEMQKTSSFVNPEISVDSSPLHNDRSPELQRKSDLVTSKISTDSTLLQGDRVQESNRNSELISSENPVSTTILQNDLPPDVQKQSDLISAENTTDKSVSQIELSQTIQSKSSIPITDSNNLQSDRVLGIQRDIDLTSPETFADKTISQNIPNQSIQEVSGFVNPETSVDSSAPQNDRILELQRKSDSSGSENPIGNNISQIDLLQTPQTQSDLSTVNRAAPLSDRTPEVQREPYLASPVNFIDSGVSQIETSQTIQAKSDLSVENDAVFQGERTLEVQRQAEISSVDSHIWQGDNAPEVQQTSDAVSSRTDMGNSVSQSDSTSVLQRKSDLSSSQTPIDSYVEQNNHVPESQDVNSISSPESFTYNNVLQEPAAQEIQSAQEIQRKSDLTTPETFANKSTTSQNDRSNSSSDLTVPEASESKNILLQSDLTTEIQRKSDSTSSENPLDSDVLRIDPLQSIQTQSDLSVIDSDILPSDRVSGIQKNIDLTSSESFVNEYISQADRTPEVQRKSDLVTPEISLDNIVQQSDRISQSQNIDSMTSSTVSQELTAREIQRKSDLAKPKISTDISTHSTDTSTQQNNSTLEVQRVSDLNSTENPESSIDSYISQLDRKQAPPTQSDLPVDSDFRSSDRPLADRSPEIQRASDLSSTTSTYNDVSQGNINPDIQRTFDLTSPEPVADRSSISQSNQTLEVQRKSTSSFADSSIQQNDLIPDAQSIDGAISPEIPTDIVVLQPRSAQGIQRKSDLTDSETSLVNSDRILEVSSDIDLSPVDSTISQTSSIPETKENFSSASPEIPDYKSTAQSDRTPEVQRKSDLIRSDVISSENPIESNIPQADISQAIQTQSNTSNTFSQRDRIPEVQRNLASSLLDNSVLQSDLDPTIQQNFEQNLGVANPETIANNPTSLSDRAPELQRKSNLTNSENLVSDIAQIAPQQVTPTQSNSLPVADSTIPQSDRPSLVQTKSDITNPDISVEQNENKTFVQMMADDSALDDLQLPTVIQNLGQTDRLGNFSSLISAPKLDKDTSSPSQTSQISSPNSFSPNSLLSNLPPTIQTKQDNSNTRGEPISMGWSNIAELLANLPPSKQSSSSSSTNSLNIQTKRSTERSPLADNSTRSTSNQNQTIIQRSPDNANVNNDDDRDLYLTPQGLQKGNPNKTTNNLSNQIQHIQKKEGLPEANVSVNPPSTQDSNSEENFSKNLEALAQEIYLLLRQRLEIEKDRLGGGYQGRLPW</sequence>
<feature type="region of interest" description="Disordered" evidence="1">
    <location>
        <begin position="1175"/>
        <end position="1241"/>
    </location>
</feature>
<dbReference type="Proteomes" id="UP000249467">
    <property type="component" value="Unassembled WGS sequence"/>
</dbReference>
<feature type="region of interest" description="Disordered" evidence="1">
    <location>
        <begin position="2246"/>
        <end position="2324"/>
    </location>
</feature>
<proteinExistence type="predicted"/>
<reference evidence="2 3" key="1">
    <citation type="submission" date="2018-04" db="EMBL/GenBank/DDBJ databases">
        <authorList>
            <person name="Go L.Y."/>
            <person name="Mitchell J.A."/>
        </authorList>
    </citation>
    <scope>NUCLEOTIDE SEQUENCE [LARGE SCALE GENOMIC DNA]</scope>
    <source>
        <strain evidence="2">ULC066bin1</strain>
    </source>
</reference>
<feature type="region of interest" description="Disordered" evidence="1">
    <location>
        <begin position="1450"/>
        <end position="1499"/>
    </location>
</feature>
<feature type="region of interest" description="Disordered" evidence="1">
    <location>
        <begin position="1716"/>
        <end position="1867"/>
    </location>
</feature>
<accession>A0A2W4VYK3</accession>
<feature type="compositionally biased region" description="Polar residues" evidence="1">
    <location>
        <begin position="1197"/>
        <end position="1209"/>
    </location>
</feature>
<feature type="region of interest" description="Disordered" evidence="1">
    <location>
        <begin position="76"/>
        <end position="152"/>
    </location>
</feature>
<feature type="compositionally biased region" description="Basic and acidic residues" evidence="1">
    <location>
        <begin position="1042"/>
        <end position="1052"/>
    </location>
</feature>
<feature type="region of interest" description="Disordered" evidence="1">
    <location>
        <begin position="639"/>
        <end position="670"/>
    </location>
</feature>
<feature type="compositionally biased region" description="Polar residues" evidence="1">
    <location>
        <begin position="1014"/>
        <end position="1040"/>
    </location>
</feature>
<protein>
    <submittedName>
        <fullName evidence="2">Uncharacterized protein</fullName>
    </submittedName>
</protein>
<feature type="compositionally biased region" description="Polar residues" evidence="1">
    <location>
        <begin position="2274"/>
        <end position="2293"/>
    </location>
</feature>
<feature type="region of interest" description="Disordered" evidence="1">
    <location>
        <begin position="377"/>
        <end position="454"/>
    </location>
</feature>
<feature type="region of interest" description="Disordered" evidence="1">
    <location>
        <begin position="1935"/>
        <end position="1977"/>
    </location>
</feature>
<comment type="caution">
    <text evidence="2">The sequence shown here is derived from an EMBL/GenBank/DDBJ whole genome shotgun (WGS) entry which is preliminary data.</text>
</comment>
<feature type="region of interest" description="Disordered" evidence="1">
    <location>
        <begin position="1014"/>
        <end position="1052"/>
    </location>
</feature>
<feature type="compositionally biased region" description="Polar residues" evidence="1">
    <location>
        <begin position="1583"/>
        <end position="1595"/>
    </location>
</feature>